<dbReference type="OrthoDB" id="66316at2"/>
<keyword evidence="2" id="KW-1185">Reference proteome</keyword>
<dbReference type="Proteomes" id="UP000005551">
    <property type="component" value="Unassembled WGS sequence"/>
</dbReference>
<gene>
    <name evidence="1" type="ORF">A3SI_07384</name>
</gene>
<evidence type="ECO:0000313" key="1">
    <source>
        <dbReference type="EMBL" id="EIM77106.1"/>
    </source>
</evidence>
<dbReference type="Pfam" id="PF20001">
    <property type="entry name" value="DUF6428"/>
    <property type="match status" value="1"/>
</dbReference>
<organism evidence="1 2">
    <name type="scientific">Nitritalea halalkaliphila LW7</name>
    <dbReference type="NCBI Taxonomy" id="1189621"/>
    <lineage>
        <taxon>Bacteria</taxon>
        <taxon>Pseudomonadati</taxon>
        <taxon>Bacteroidota</taxon>
        <taxon>Cytophagia</taxon>
        <taxon>Cytophagales</taxon>
        <taxon>Cyclobacteriaceae</taxon>
        <taxon>Nitritalea</taxon>
    </lineage>
</organism>
<reference evidence="1 2" key="1">
    <citation type="submission" date="2012-05" db="EMBL/GenBank/DDBJ databases">
        <title>Genome sequence of Nitritalea halalkaliphila LW7.</title>
        <authorList>
            <person name="Jangir P.K."/>
            <person name="Singh A."/>
            <person name="Shivaji S."/>
            <person name="Sharma R."/>
        </authorList>
    </citation>
    <scope>NUCLEOTIDE SEQUENCE [LARGE SCALE GENOMIC DNA]</scope>
    <source>
        <strain evidence="1 2">LW7</strain>
    </source>
</reference>
<dbReference type="EMBL" id="AJYA01000016">
    <property type="protein sequence ID" value="EIM77106.1"/>
    <property type="molecule type" value="Genomic_DNA"/>
</dbReference>
<dbReference type="InterPro" id="IPR045534">
    <property type="entry name" value="DUF6428"/>
</dbReference>
<evidence type="ECO:0000313" key="2">
    <source>
        <dbReference type="Proteomes" id="UP000005551"/>
    </source>
</evidence>
<sequence length="182" mass="20370">MSLKTQEFLQVLRDNPDKTLYFEYRPGAFVRSDVHLTEVKNVHFDTVDCGGLRNEWQEVHVQLWENEDPEPDHAVNTSKALEILEAVHRVRPILQDAVIKFEYGNSGFPTAVLPIHTLQVENNHLLLRLIPDQTTCKAKDRATSPEEKAAACCGPAGPKPKIRLSLQNLASSPTCEPNSGCC</sequence>
<proteinExistence type="predicted"/>
<dbReference type="AlphaFoldDB" id="I5C5K4"/>
<name>I5C5K4_9BACT</name>
<dbReference type="RefSeq" id="WP_009054341.1">
    <property type="nucleotide sequence ID" value="NZ_AJYA01000016.1"/>
</dbReference>
<accession>I5C5K4</accession>
<protein>
    <submittedName>
        <fullName evidence="1">Uncharacterized protein</fullName>
    </submittedName>
</protein>
<comment type="caution">
    <text evidence="1">The sequence shown here is derived from an EMBL/GenBank/DDBJ whole genome shotgun (WGS) entry which is preliminary data.</text>
</comment>
<dbReference type="STRING" id="1189621.A3SI_07384"/>